<evidence type="ECO:0000313" key="3">
    <source>
        <dbReference type="EMBL" id="KCB23828.1"/>
    </source>
</evidence>
<dbReference type="Pfam" id="PF00990">
    <property type="entry name" value="GGDEF"/>
    <property type="match status" value="1"/>
</dbReference>
<feature type="transmembrane region" description="Helical" evidence="1">
    <location>
        <begin position="20"/>
        <end position="41"/>
    </location>
</feature>
<evidence type="ECO:0000259" key="2">
    <source>
        <dbReference type="PROSITE" id="PS50887"/>
    </source>
</evidence>
<dbReference type="SUPFAM" id="SSF55073">
    <property type="entry name" value="Nucleotide cyclase"/>
    <property type="match status" value="1"/>
</dbReference>
<proteinExistence type="predicted"/>
<dbReference type="InterPro" id="IPR052163">
    <property type="entry name" value="DGC-Regulatory_Protein"/>
</dbReference>
<accession>A0ABR4QZT0</accession>
<keyword evidence="1" id="KW-1133">Transmembrane helix</keyword>
<feature type="domain" description="GGDEF" evidence="2">
    <location>
        <begin position="387"/>
        <end position="517"/>
    </location>
</feature>
<dbReference type="InterPro" id="IPR043128">
    <property type="entry name" value="Rev_trsase/Diguanyl_cyclase"/>
</dbReference>
<keyword evidence="4" id="KW-1185">Reference proteome</keyword>
<dbReference type="EMBL" id="JHEM01000017">
    <property type="protein sequence ID" value="KCB23828.1"/>
    <property type="molecule type" value="Genomic_DNA"/>
</dbReference>
<evidence type="ECO:0000256" key="1">
    <source>
        <dbReference type="SAM" id="Phobius"/>
    </source>
</evidence>
<dbReference type="CDD" id="cd18774">
    <property type="entry name" value="PDC2_HK_sensor"/>
    <property type="match status" value="1"/>
</dbReference>
<name>A0ABR4QZT0_9BORD</name>
<keyword evidence="1" id="KW-0812">Transmembrane</keyword>
<dbReference type="PANTHER" id="PTHR46663">
    <property type="entry name" value="DIGUANYLATE CYCLASE DGCT-RELATED"/>
    <property type="match status" value="1"/>
</dbReference>
<dbReference type="NCBIfam" id="TIGR00254">
    <property type="entry name" value="GGDEF"/>
    <property type="match status" value="1"/>
</dbReference>
<dbReference type="PROSITE" id="PS50887">
    <property type="entry name" value="GGDEF"/>
    <property type="match status" value="1"/>
</dbReference>
<feature type="transmembrane region" description="Helical" evidence="1">
    <location>
        <begin position="283"/>
        <end position="303"/>
    </location>
</feature>
<comment type="caution">
    <text evidence="3">The sequence shown here is derived from an EMBL/GenBank/DDBJ whole genome shotgun (WGS) entry which is preliminary data.</text>
</comment>
<evidence type="ECO:0000313" key="4">
    <source>
        <dbReference type="Proteomes" id="UP000025748"/>
    </source>
</evidence>
<reference evidence="3 4" key="1">
    <citation type="submission" date="2014-03" db="EMBL/GenBank/DDBJ databases">
        <title>Genome sequence of Bordetella hinzii.</title>
        <authorList>
            <person name="Register K."/>
            <person name="Harvill E."/>
            <person name="Goodfield L.L."/>
            <person name="Ivanov Y.V."/>
            <person name="Meyer J.A."/>
            <person name="Muse S.J."/>
            <person name="Jacobs N."/>
            <person name="Bendor L."/>
            <person name="Smallridge W.E."/>
            <person name="Brinkac L.M."/>
            <person name="Sanka R."/>
            <person name="Kim M."/>
            <person name="Losada L."/>
        </authorList>
    </citation>
    <scope>NUCLEOTIDE SEQUENCE [LARGE SCALE GENOMIC DNA]</scope>
    <source>
        <strain evidence="3 4">OH87 BAL007II</strain>
    </source>
</reference>
<keyword evidence="1" id="KW-0472">Membrane</keyword>
<dbReference type="CDD" id="cd01949">
    <property type="entry name" value="GGDEF"/>
    <property type="match status" value="1"/>
</dbReference>
<dbReference type="InterPro" id="IPR029787">
    <property type="entry name" value="Nucleotide_cyclase"/>
</dbReference>
<dbReference type="InterPro" id="IPR000160">
    <property type="entry name" value="GGDEF_dom"/>
</dbReference>
<dbReference type="SMART" id="SM00267">
    <property type="entry name" value="GGDEF"/>
    <property type="match status" value="1"/>
</dbReference>
<dbReference type="PANTHER" id="PTHR46663:SF2">
    <property type="entry name" value="GGDEF DOMAIN-CONTAINING PROTEIN"/>
    <property type="match status" value="1"/>
</dbReference>
<dbReference type="Proteomes" id="UP000025748">
    <property type="component" value="Unassembled WGS sequence"/>
</dbReference>
<dbReference type="Gene3D" id="3.30.70.270">
    <property type="match status" value="1"/>
</dbReference>
<sequence length="527" mass="55398">MDDGSLSLWTARRRMTLKQALLLLGTVCAMPACLVAAAVAYEDYALRARQVYQSVVETARAIGSGLEHEQNGVQAGLRMLAVADELRGGDLRGLGGRMLQIMRLQGVDGFVLADGQGRVLLAEGDTQCPARIPDTLLAGALREDGLVVSGVLASAVPQRACILMGLPVRLAGRDGHGLYAQIGSGHLSQALQRYPLGEGWVTAVLDKDGRIVARSRDDRRFVGGLAVPALVQATRERAEGTLETLTLEGVPALTAFTHTSAGTVAVGAPAAVLRAGLYRSMSLGLLAGLVVLAAALAVAYILARAITRSVRGLIAPAEALGRGAPVSVAGTAFRETEELGAALVRASRTLARTREQAYHDPLTGLSNRLLFRELAQLTLRAAEREKRPVALLMLDLDGFKGVNDRHGHAAGDRVLTQAGKRMVDTVRGSDVVARLGGDEFAILLPGADAAAAARVATLLIAVLSYPFPDVSPPVSASVGIARYPQDGTALEVLLERADRALYEAKQAGRSCYRGTAQKQDEPGVLPG</sequence>
<gene>
    <name evidence="3" type="ORF">L544_3704</name>
</gene>
<organism evidence="3 4">
    <name type="scientific">Bordetella hinzii OH87 BAL007II</name>
    <dbReference type="NCBI Taxonomy" id="1331262"/>
    <lineage>
        <taxon>Bacteria</taxon>
        <taxon>Pseudomonadati</taxon>
        <taxon>Pseudomonadota</taxon>
        <taxon>Betaproteobacteria</taxon>
        <taxon>Burkholderiales</taxon>
        <taxon>Alcaligenaceae</taxon>
        <taxon>Bordetella</taxon>
    </lineage>
</organism>
<protein>
    <submittedName>
        <fullName evidence="3">Diguanylate cyclase (GGDEF) domain protein</fullName>
    </submittedName>
</protein>